<keyword evidence="6 10" id="KW-0472">Membrane</keyword>
<feature type="transmembrane region" description="Helical" evidence="10">
    <location>
        <begin position="265"/>
        <end position="291"/>
    </location>
</feature>
<name>A0ABT5DAV3_9BACT</name>
<keyword evidence="5" id="KW-0406">Ion transport</keyword>
<dbReference type="SUPFAM" id="SSF54631">
    <property type="entry name" value="CBS-domain pair"/>
    <property type="match status" value="1"/>
</dbReference>
<dbReference type="Gene3D" id="1.10.3080.10">
    <property type="entry name" value="Clc chloride channel"/>
    <property type="match status" value="1"/>
</dbReference>
<gene>
    <name evidence="11" type="ORF">POL68_19815</name>
</gene>
<evidence type="ECO:0000256" key="6">
    <source>
        <dbReference type="ARBA" id="ARBA00023136"/>
    </source>
</evidence>
<dbReference type="Proteomes" id="UP001221838">
    <property type="component" value="Unassembled WGS sequence"/>
</dbReference>
<evidence type="ECO:0000256" key="7">
    <source>
        <dbReference type="ARBA" id="ARBA00023173"/>
    </source>
</evidence>
<dbReference type="InterPro" id="IPR050368">
    <property type="entry name" value="ClC-type_chloride_channel"/>
</dbReference>
<keyword evidence="12" id="KW-1185">Reference proteome</keyword>
<evidence type="ECO:0000256" key="8">
    <source>
        <dbReference type="ARBA" id="ARBA00023214"/>
    </source>
</evidence>
<sequence length="688" mass="70935">MVASLKLLALRLLALVRELVQRLLQAAQGLRLPGPSVLPVAGAVVGVYSGLAAGLFANLIALVSGVSFGLPVVVDALRSGSTARIRLGQALAEAHWHFEFIFVGIPLGLAALGLARLIAPGGPRDVVKRRLEVLALLVLGALSLYYPLVALAAVNSGLGHGHDAGRGLYHISPFFVVVAPMLGGAVVGRMLRNKPETHGHGVPEVVAAVEREGRLSARNGLLKLVASAVTIGTGGSAGREGPMVYGGAALGSEVGRTLGFTQRELAILMASGAGAGIAASFNAPVAGAIFAMEILLREFQLRVFSPIILASVTATMVGRGVMGNAAMLERVVYTMRSGWEVVFYAMLGLLCGALAYAFIQALHGVEEFFQGHRPGKVSAFLGKKPLAMRAGLGGAMVGLLALAHPVVWGTGHEYANGALVRELSLALLASGCVLKLVATALTLGSGGSGGTFFPATVIGAMAGGTFGEVLHVLLPGVSASSGAYAMVGMGGAVAAMTRGPLTGMMMMYELSGNYAIILPLMVTCTLSSALCHALVERRAARLRLEGQMLRRTPIRELVLWEEPVLLEAEVGGLRERLLSSGAAALPVRDADGKLRGVVVAGALGERWQQAGEGATAAALLDEAPAVSAEASVGEVLAALEARSLAVLPVEDGSRVGVVTRAGLERFLQAGRHAHAAQELPFGVTEMPR</sequence>
<evidence type="ECO:0000256" key="10">
    <source>
        <dbReference type="SAM" id="Phobius"/>
    </source>
</evidence>
<feature type="transmembrane region" description="Helical" evidence="10">
    <location>
        <begin position="98"/>
        <end position="119"/>
    </location>
</feature>
<keyword evidence="7" id="KW-0869">Chloride channel</keyword>
<feature type="transmembrane region" description="Helical" evidence="10">
    <location>
        <begin position="514"/>
        <end position="535"/>
    </location>
</feature>
<dbReference type="Gene3D" id="3.10.580.10">
    <property type="entry name" value="CBS-domain"/>
    <property type="match status" value="1"/>
</dbReference>
<keyword evidence="4 10" id="KW-1133">Transmembrane helix</keyword>
<feature type="transmembrane region" description="Helical" evidence="10">
    <location>
        <begin position="386"/>
        <end position="403"/>
    </location>
</feature>
<evidence type="ECO:0000313" key="12">
    <source>
        <dbReference type="Proteomes" id="UP001221838"/>
    </source>
</evidence>
<dbReference type="InterPro" id="IPR014743">
    <property type="entry name" value="Cl-channel_core"/>
</dbReference>
<feature type="transmembrane region" description="Helical" evidence="10">
    <location>
        <begin position="423"/>
        <end position="444"/>
    </location>
</feature>
<feature type="transmembrane region" description="Helical" evidence="10">
    <location>
        <begin position="50"/>
        <end position="77"/>
    </location>
</feature>
<evidence type="ECO:0000256" key="1">
    <source>
        <dbReference type="ARBA" id="ARBA00004141"/>
    </source>
</evidence>
<keyword evidence="2" id="KW-0813">Transport</keyword>
<dbReference type="InterPro" id="IPR001807">
    <property type="entry name" value="ClC"/>
</dbReference>
<evidence type="ECO:0000256" key="3">
    <source>
        <dbReference type="ARBA" id="ARBA00022692"/>
    </source>
</evidence>
<dbReference type="PRINTS" id="PR00762">
    <property type="entry name" value="CLCHANNEL"/>
</dbReference>
<proteinExistence type="predicted"/>
<dbReference type="PANTHER" id="PTHR43427">
    <property type="entry name" value="CHLORIDE CHANNEL PROTEIN CLC-E"/>
    <property type="match status" value="1"/>
</dbReference>
<dbReference type="Pfam" id="PF00654">
    <property type="entry name" value="Voltage_CLC"/>
    <property type="match status" value="1"/>
</dbReference>
<dbReference type="SUPFAM" id="SSF81340">
    <property type="entry name" value="Clc chloride channel"/>
    <property type="match status" value="1"/>
</dbReference>
<evidence type="ECO:0000256" key="9">
    <source>
        <dbReference type="ARBA" id="ARBA00023303"/>
    </source>
</evidence>
<feature type="transmembrane region" description="Helical" evidence="10">
    <location>
        <begin position="451"/>
        <end position="474"/>
    </location>
</feature>
<keyword evidence="3 10" id="KW-0812">Transmembrane</keyword>
<evidence type="ECO:0000256" key="2">
    <source>
        <dbReference type="ARBA" id="ARBA00022448"/>
    </source>
</evidence>
<dbReference type="InterPro" id="IPR046342">
    <property type="entry name" value="CBS_dom_sf"/>
</dbReference>
<keyword evidence="9" id="KW-0407">Ion channel</keyword>
<comment type="caution">
    <text evidence="11">The sequence shown here is derived from an EMBL/GenBank/DDBJ whole genome shotgun (WGS) entry which is preliminary data.</text>
</comment>
<feature type="transmembrane region" description="Helical" evidence="10">
    <location>
        <begin position="131"/>
        <end position="155"/>
    </location>
</feature>
<organism evidence="11 12">
    <name type="scientific">Stigmatella ashevillensis</name>
    <dbReference type="NCBI Taxonomy" id="2995309"/>
    <lineage>
        <taxon>Bacteria</taxon>
        <taxon>Pseudomonadati</taxon>
        <taxon>Myxococcota</taxon>
        <taxon>Myxococcia</taxon>
        <taxon>Myxococcales</taxon>
        <taxon>Cystobacterineae</taxon>
        <taxon>Archangiaceae</taxon>
        <taxon>Stigmatella</taxon>
    </lineage>
</organism>
<dbReference type="EMBL" id="JAQNDM010000002">
    <property type="protein sequence ID" value="MDC0710734.1"/>
    <property type="molecule type" value="Genomic_DNA"/>
</dbReference>
<feature type="transmembrane region" description="Helical" evidence="10">
    <location>
        <begin position="342"/>
        <end position="365"/>
    </location>
</feature>
<dbReference type="PANTHER" id="PTHR43427:SF6">
    <property type="entry name" value="CHLORIDE CHANNEL PROTEIN CLC-E"/>
    <property type="match status" value="1"/>
</dbReference>
<protein>
    <submittedName>
        <fullName evidence="11">Chloride channel protein</fullName>
    </submittedName>
</protein>
<evidence type="ECO:0000313" key="11">
    <source>
        <dbReference type="EMBL" id="MDC0710734.1"/>
    </source>
</evidence>
<dbReference type="RefSeq" id="WP_272140452.1">
    <property type="nucleotide sequence ID" value="NZ_JAQNDM010000002.1"/>
</dbReference>
<accession>A0ABT5DAV3</accession>
<feature type="transmembrane region" description="Helical" evidence="10">
    <location>
        <begin position="303"/>
        <end position="322"/>
    </location>
</feature>
<comment type="subcellular location">
    <subcellularLocation>
        <location evidence="1">Membrane</location>
        <topology evidence="1">Multi-pass membrane protein</topology>
    </subcellularLocation>
</comment>
<evidence type="ECO:0000256" key="5">
    <source>
        <dbReference type="ARBA" id="ARBA00023065"/>
    </source>
</evidence>
<feature type="transmembrane region" description="Helical" evidence="10">
    <location>
        <begin position="167"/>
        <end position="187"/>
    </location>
</feature>
<keyword evidence="8" id="KW-0868">Chloride</keyword>
<evidence type="ECO:0000256" key="4">
    <source>
        <dbReference type="ARBA" id="ARBA00022989"/>
    </source>
</evidence>
<dbReference type="CDD" id="cd00400">
    <property type="entry name" value="Voltage_gated_ClC"/>
    <property type="match status" value="1"/>
</dbReference>
<reference evidence="11 12" key="1">
    <citation type="submission" date="2022-11" db="EMBL/GenBank/DDBJ databases">
        <title>Minimal conservation of predation-associated metabolite biosynthetic gene clusters underscores biosynthetic potential of Myxococcota including descriptions for ten novel species: Archangium lansinium sp. nov., Myxococcus landrumus sp. nov., Nannocystis bai.</title>
        <authorList>
            <person name="Ahearne A."/>
            <person name="Stevens C."/>
            <person name="Dowd S."/>
        </authorList>
    </citation>
    <scope>NUCLEOTIDE SEQUENCE [LARGE SCALE GENOMIC DNA]</scope>
    <source>
        <strain evidence="11 12">NCWAL01</strain>
    </source>
</reference>